<dbReference type="InterPro" id="IPR036380">
    <property type="entry name" value="Isochorismatase-like_sf"/>
</dbReference>
<gene>
    <name evidence="3" type="ORF">AGI3411_00318</name>
</gene>
<keyword evidence="2" id="KW-0378">Hydrolase</keyword>
<evidence type="ECO:0000313" key="4">
    <source>
        <dbReference type="Proteomes" id="UP000289184"/>
    </source>
</evidence>
<name>A0A446C2R9_9BURK</name>
<dbReference type="InterPro" id="IPR052347">
    <property type="entry name" value="Isochorismatase_Nicotinamidase"/>
</dbReference>
<dbReference type="Proteomes" id="UP000289184">
    <property type="component" value="Unassembled WGS sequence"/>
</dbReference>
<keyword evidence="4" id="KW-1185">Reference proteome</keyword>
<proteinExistence type="inferred from homology"/>
<evidence type="ECO:0000256" key="1">
    <source>
        <dbReference type="ARBA" id="ARBA00006336"/>
    </source>
</evidence>
<dbReference type="SUPFAM" id="SSF52499">
    <property type="entry name" value="Isochorismatase-like hydrolases"/>
    <property type="match status" value="1"/>
</dbReference>
<dbReference type="EMBL" id="UFQB01000001">
    <property type="protein sequence ID" value="SSW62135.1"/>
    <property type="molecule type" value="Genomic_DNA"/>
</dbReference>
<comment type="similarity">
    <text evidence="1">Belongs to the isochorismatase family.</text>
</comment>
<reference evidence="3 4" key="1">
    <citation type="submission" date="2018-07" db="EMBL/GenBank/DDBJ databases">
        <authorList>
            <person name="Peeters C."/>
        </authorList>
    </citation>
    <scope>NUCLEOTIDE SEQUENCE [LARGE SCALE GENOMIC DNA]</scope>
    <source>
        <strain evidence="3 4">LMG 3411</strain>
    </source>
</reference>
<dbReference type="PANTHER" id="PTHR11080:SF2">
    <property type="entry name" value="LD05707P"/>
    <property type="match status" value="1"/>
</dbReference>
<accession>A0A446C2R9</accession>
<evidence type="ECO:0008006" key="5">
    <source>
        <dbReference type="Google" id="ProtNLM"/>
    </source>
</evidence>
<evidence type="ECO:0000256" key="2">
    <source>
        <dbReference type="ARBA" id="ARBA00022801"/>
    </source>
</evidence>
<dbReference type="GO" id="GO:0016787">
    <property type="term" value="F:hydrolase activity"/>
    <property type="evidence" value="ECO:0007669"/>
    <property type="project" value="UniProtKB-KW"/>
</dbReference>
<protein>
    <recommendedName>
        <fullName evidence="5">Cysteine hydrolase</fullName>
    </recommendedName>
</protein>
<evidence type="ECO:0000313" key="3">
    <source>
        <dbReference type="EMBL" id="SSW62135.1"/>
    </source>
</evidence>
<organism evidence="3 4">
    <name type="scientific">Achromobacter agilis</name>
    <dbReference type="NCBI Taxonomy" id="1353888"/>
    <lineage>
        <taxon>Bacteria</taxon>
        <taxon>Pseudomonadati</taxon>
        <taxon>Pseudomonadota</taxon>
        <taxon>Betaproteobacteria</taxon>
        <taxon>Burkholderiales</taxon>
        <taxon>Alcaligenaceae</taxon>
        <taxon>Achromobacter</taxon>
    </lineage>
</organism>
<dbReference type="Gene3D" id="3.40.50.850">
    <property type="entry name" value="Isochorismatase-like"/>
    <property type="match status" value="1"/>
</dbReference>
<dbReference type="AlphaFoldDB" id="A0A446C2R9"/>
<sequence>MAIPFYISSSPSPNVVMPRSSHLLIIDPQNDFCDLPETYLPTDPLTGKPYAPALPVAGAHDDMQRLARFIDATESALTSITVTLDSHHRLDIAHPTFWSTGDGGPVAPFTPITAAQVRAGAFRPRHADDLPRTLSYLDELEARGRYTLMVWPVHCEIGTWGHNVHADVRAAYSRWEDERQFIVRKVPKGTNPWTEHYSALMAEVPDADDPRSQLNRGLLDSLDRAELILIAGEAGSHCVKATVEHLAEYLPGRDLSRLVLLTDCMSPVAGFADAQTAFQQRMRDLGVQQRTSIDMARALLAA</sequence>
<dbReference type="PANTHER" id="PTHR11080">
    <property type="entry name" value="PYRAZINAMIDASE/NICOTINAMIDASE"/>
    <property type="match status" value="1"/>
</dbReference>